<keyword evidence="1" id="KW-0812">Transmembrane</keyword>
<evidence type="ECO:0000313" key="2">
    <source>
        <dbReference type="EMBL" id="KAL3402256.1"/>
    </source>
</evidence>
<reference evidence="2 3" key="1">
    <citation type="journal article" date="2024" name="bioRxiv">
        <title>A reference genome for Trichogramma kaykai: A tiny desert-dwelling parasitoid wasp with competing sex-ratio distorters.</title>
        <authorList>
            <person name="Culotta J."/>
            <person name="Lindsey A.R."/>
        </authorList>
    </citation>
    <scope>NUCLEOTIDE SEQUENCE [LARGE SCALE GENOMIC DNA]</scope>
    <source>
        <strain evidence="2 3">KSX58</strain>
    </source>
</reference>
<organism evidence="2 3">
    <name type="scientific">Trichogramma kaykai</name>
    <dbReference type="NCBI Taxonomy" id="54128"/>
    <lineage>
        <taxon>Eukaryota</taxon>
        <taxon>Metazoa</taxon>
        <taxon>Ecdysozoa</taxon>
        <taxon>Arthropoda</taxon>
        <taxon>Hexapoda</taxon>
        <taxon>Insecta</taxon>
        <taxon>Pterygota</taxon>
        <taxon>Neoptera</taxon>
        <taxon>Endopterygota</taxon>
        <taxon>Hymenoptera</taxon>
        <taxon>Apocrita</taxon>
        <taxon>Proctotrupomorpha</taxon>
        <taxon>Chalcidoidea</taxon>
        <taxon>Trichogrammatidae</taxon>
        <taxon>Trichogramma</taxon>
    </lineage>
</organism>
<comment type="caution">
    <text evidence="2">The sequence shown here is derived from an EMBL/GenBank/DDBJ whole genome shotgun (WGS) entry which is preliminary data.</text>
</comment>
<dbReference type="AlphaFoldDB" id="A0ABD2XAX7"/>
<accession>A0ABD2XAX7</accession>
<proteinExistence type="predicted"/>
<keyword evidence="1" id="KW-1133">Transmembrane helix</keyword>
<evidence type="ECO:0000313" key="3">
    <source>
        <dbReference type="Proteomes" id="UP001627154"/>
    </source>
</evidence>
<dbReference type="Proteomes" id="UP001627154">
    <property type="component" value="Unassembled WGS sequence"/>
</dbReference>
<protein>
    <submittedName>
        <fullName evidence="2">Uncharacterized protein</fullName>
    </submittedName>
</protein>
<keyword evidence="3" id="KW-1185">Reference proteome</keyword>
<feature type="transmembrane region" description="Helical" evidence="1">
    <location>
        <begin position="74"/>
        <end position="92"/>
    </location>
</feature>
<keyword evidence="1" id="KW-0472">Membrane</keyword>
<evidence type="ECO:0000256" key="1">
    <source>
        <dbReference type="SAM" id="Phobius"/>
    </source>
</evidence>
<name>A0ABD2XAX7_9HYME</name>
<sequence length="95" mass="10869">MPHAAYYHHKCYDTLDSLAQKAQRQNRLYRHNEAYQAFELVQPGKSVIVCTPEATDVYSSSSSKGGKICRAGSVLFFILLFVLAMLFLLLYWEFA</sequence>
<gene>
    <name evidence="2" type="ORF">TKK_004781</name>
</gene>
<dbReference type="EMBL" id="JBJJXI010000037">
    <property type="protein sequence ID" value="KAL3402256.1"/>
    <property type="molecule type" value="Genomic_DNA"/>
</dbReference>